<sequence>MEVCTDHPQGQERPGQFIGWDDLTHFSDFFPIHNTLHKHPHSACIRLDIPVSRQSSYRCGIVP</sequence>
<evidence type="ECO:0000313" key="2">
    <source>
        <dbReference type="Proteomes" id="UP000186394"/>
    </source>
</evidence>
<dbReference type="EMBL" id="MSKL01000025">
    <property type="protein sequence ID" value="OLO48392.1"/>
    <property type="molecule type" value="Genomic_DNA"/>
</dbReference>
<dbReference type="AlphaFoldDB" id="A0A1Q8VJX6"/>
<protein>
    <submittedName>
        <fullName evidence="1">Uncharacterized protein</fullName>
    </submittedName>
</protein>
<accession>A0A1Q8VJX6</accession>
<proteinExistence type="predicted"/>
<comment type="caution">
    <text evidence="1">The sequence shown here is derived from an EMBL/GenBank/DDBJ whole genome shotgun (WGS) entry which is preliminary data.</text>
</comment>
<name>A0A1Q8VJX6_9ACTO</name>
<organism evidence="1 2">
    <name type="scientific">Actinomyces oris</name>
    <dbReference type="NCBI Taxonomy" id="544580"/>
    <lineage>
        <taxon>Bacteria</taxon>
        <taxon>Bacillati</taxon>
        <taxon>Actinomycetota</taxon>
        <taxon>Actinomycetes</taxon>
        <taxon>Actinomycetales</taxon>
        <taxon>Actinomycetaceae</taxon>
        <taxon>Actinomyces</taxon>
    </lineage>
</organism>
<dbReference type="Proteomes" id="UP000186394">
    <property type="component" value="Unassembled WGS sequence"/>
</dbReference>
<evidence type="ECO:0000313" key="1">
    <source>
        <dbReference type="EMBL" id="OLO48392.1"/>
    </source>
</evidence>
<reference evidence="1 2" key="1">
    <citation type="submission" date="2016-12" db="EMBL/GenBank/DDBJ databases">
        <title>Genomic comparison of strains in the 'Actinomyces naeslundii' group.</title>
        <authorList>
            <person name="Mughal S.R."/>
            <person name="Do T."/>
            <person name="Gilbert S.C."/>
            <person name="Witherden E.A."/>
            <person name="Didelot X."/>
            <person name="Beighton D."/>
        </authorList>
    </citation>
    <scope>NUCLEOTIDE SEQUENCE [LARGE SCALE GENOMIC DNA]</scope>
    <source>
        <strain evidence="1 2">P6N</strain>
    </source>
</reference>
<gene>
    <name evidence="1" type="ORF">BKH28_10395</name>
</gene>